<evidence type="ECO:0000313" key="3">
    <source>
        <dbReference type="Proteomes" id="UP001500866"/>
    </source>
</evidence>
<proteinExistence type="predicted"/>
<feature type="transmembrane region" description="Helical" evidence="1">
    <location>
        <begin position="143"/>
        <end position="164"/>
    </location>
</feature>
<protein>
    <recommendedName>
        <fullName evidence="4">DUF5683 domain-containing protein</fullName>
    </recommendedName>
</protein>
<keyword evidence="1" id="KW-0472">Membrane</keyword>
<accession>A0ABN1GNX5</accession>
<organism evidence="2 3">
    <name type="scientific">Virgibacillus siamensis</name>
    <dbReference type="NCBI Taxonomy" id="480071"/>
    <lineage>
        <taxon>Bacteria</taxon>
        <taxon>Bacillati</taxon>
        <taxon>Bacillota</taxon>
        <taxon>Bacilli</taxon>
        <taxon>Bacillales</taxon>
        <taxon>Bacillaceae</taxon>
        <taxon>Virgibacillus</taxon>
    </lineage>
</organism>
<gene>
    <name evidence="2" type="ORF">GCM10009001_35920</name>
</gene>
<feature type="transmembrane region" description="Helical" evidence="1">
    <location>
        <begin position="68"/>
        <end position="88"/>
    </location>
</feature>
<dbReference type="Proteomes" id="UP001500866">
    <property type="component" value="Unassembled WGS sequence"/>
</dbReference>
<name>A0ABN1GNX5_9BACI</name>
<keyword evidence="1" id="KW-1133">Transmembrane helix</keyword>
<feature type="transmembrane region" description="Helical" evidence="1">
    <location>
        <begin position="108"/>
        <end position="131"/>
    </location>
</feature>
<comment type="caution">
    <text evidence="2">The sequence shown here is derived from an EMBL/GenBank/DDBJ whole genome shotgun (WGS) entry which is preliminary data.</text>
</comment>
<evidence type="ECO:0008006" key="4">
    <source>
        <dbReference type="Google" id="ProtNLM"/>
    </source>
</evidence>
<dbReference type="EMBL" id="BAAADS010000025">
    <property type="protein sequence ID" value="GAA0615439.1"/>
    <property type="molecule type" value="Genomic_DNA"/>
</dbReference>
<reference evidence="2 3" key="1">
    <citation type="journal article" date="2019" name="Int. J. Syst. Evol. Microbiol.">
        <title>The Global Catalogue of Microorganisms (GCM) 10K type strain sequencing project: providing services to taxonomists for standard genome sequencing and annotation.</title>
        <authorList>
            <consortium name="The Broad Institute Genomics Platform"/>
            <consortium name="The Broad Institute Genome Sequencing Center for Infectious Disease"/>
            <person name="Wu L."/>
            <person name="Ma J."/>
        </authorList>
    </citation>
    <scope>NUCLEOTIDE SEQUENCE [LARGE SCALE GENOMIC DNA]</scope>
    <source>
        <strain evidence="2 3">JCM 15395</strain>
    </source>
</reference>
<keyword evidence="3" id="KW-1185">Reference proteome</keyword>
<evidence type="ECO:0000256" key="1">
    <source>
        <dbReference type="SAM" id="Phobius"/>
    </source>
</evidence>
<dbReference type="RefSeq" id="WP_343816332.1">
    <property type="nucleotide sequence ID" value="NZ_BAAADS010000025.1"/>
</dbReference>
<evidence type="ECO:0000313" key="2">
    <source>
        <dbReference type="EMBL" id="GAA0615439.1"/>
    </source>
</evidence>
<sequence length="178" mass="20504">MKKADIYKSPVTAMLWSFALPGFGQLYNRDYLLGLLLITWEIVLNLYSNLNIALMHSFHGDFAKAHEIINYEWGLFYPSVFAFSMWQAYNKAMAIRHRHKYDTELKKVYFTGLFFGLTAGMNIGLTAHIHLKVKMLQFLDAPVFSGVFLGIIGAGLGHLIEMFVEKRKQREDSQNTEE</sequence>
<feature type="transmembrane region" description="Helical" evidence="1">
    <location>
        <begin position="31"/>
        <end position="48"/>
    </location>
</feature>
<keyword evidence="1" id="KW-0812">Transmembrane</keyword>